<organism evidence="1 2">
    <name type="scientific">Thermococcus celericrescens</name>
    <dbReference type="NCBI Taxonomy" id="227598"/>
    <lineage>
        <taxon>Archaea</taxon>
        <taxon>Methanobacteriati</taxon>
        <taxon>Methanobacteriota</taxon>
        <taxon>Thermococci</taxon>
        <taxon>Thermococcales</taxon>
        <taxon>Thermococcaceae</taxon>
        <taxon>Thermococcus</taxon>
    </lineage>
</organism>
<evidence type="ECO:0000313" key="2">
    <source>
        <dbReference type="Proteomes" id="UP000053462"/>
    </source>
</evidence>
<dbReference type="STRING" id="227598.APY94_08720"/>
<dbReference type="CDD" id="cd09753">
    <property type="entry name" value="Cas5_I-A"/>
    <property type="match status" value="1"/>
</dbReference>
<reference evidence="1 2" key="1">
    <citation type="submission" date="2015-10" db="EMBL/GenBank/DDBJ databases">
        <title>Draft genome sequence of Thermococcus celericrescens strain DSM 17994.</title>
        <authorList>
            <person name="Hong S.-J."/>
            <person name="Park C.-E."/>
            <person name="Shin J.-H."/>
        </authorList>
    </citation>
    <scope>NUCLEOTIDE SEQUENCE [LARGE SCALE GENOMIC DNA]</scope>
    <source>
        <strain evidence="1 2">DSM 17994</strain>
    </source>
</reference>
<dbReference type="AlphaFoldDB" id="A0A100XXA6"/>
<dbReference type="EMBL" id="LLYW01000029">
    <property type="protein sequence ID" value="KUH32856.1"/>
    <property type="molecule type" value="Genomic_DNA"/>
</dbReference>
<dbReference type="Gene3D" id="3.30.70.3120">
    <property type="match status" value="1"/>
</dbReference>
<dbReference type="Proteomes" id="UP000053462">
    <property type="component" value="Unassembled WGS sequence"/>
</dbReference>
<evidence type="ECO:0000313" key="1">
    <source>
        <dbReference type="EMBL" id="KUH32856.1"/>
    </source>
</evidence>
<sequence length="256" mass="28659">MRREPSEVVPLTLFLKVKLRPTGVIALRALPQSKMRTALRYVPPTTLIGAIAYPLLHISGDRRETIYERKTFKSKAESAMGLFKWTTIKTESKPKLYGSLLKINTIYQREKKVQSAVTSFPFAVLYGESSNSLTVVYLIDEEALSESTYSTKDLERAAWGITRLGSRESVVSAEDVNRGKAKIQEVNEAKTKYAFPFKGVDIRGKGTLQTVVDWRSGIGDYSNARRIVMFYPEGRVEVQGKLSIAELDGEVIILAS</sequence>
<accession>A0A100XXA6</accession>
<protein>
    <submittedName>
        <fullName evidence="1">Type I-A CRISPR-associated protein Cas5</fullName>
    </submittedName>
</protein>
<dbReference type="InterPro" id="IPR053725">
    <property type="entry name" value="CRISPR_Cas5_sf"/>
</dbReference>
<proteinExistence type="predicted"/>
<name>A0A100XXA6_9EURY</name>
<keyword evidence="2" id="KW-1185">Reference proteome</keyword>
<gene>
    <name evidence="1" type="ORF">APY94_08720</name>
</gene>
<comment type="caution">
    <text evidence="1">The sequence shown here is derived from an EMBL/GenBank/DDBJ whole genome shotgun (WGS) entry which is preliminary data.</text>
</comment>
<dbReference type="InterPro" id="IPR010153">
    <property type="entry name" value="CRISPR-assoc_prot_Cas5a-typ"/>
</dbReference>
<dbReference type="NCBIfam" id="TIGR01874">
    <property type="entry name" value="cas_cas5a"/>
    <property type="match status" value="1"/>
</dbReference>